<evidence type="ECO:0000313" key="2">
    <source>
        <dbReference type="EMBL" id="SEP02338.1"/>
    </source>
</evidence>
<protein>
    <submittedName>
        <fullName evidence="2">Uncharacterized protein</fullName>
    </submittedName>
</protein>
<dbReference type="RefSeq" id="WP_036587688.1">
    <property type="nucleotide sequence ID" value="NZ_CP076607.1"/>
</dbReference>
<reference evidence="1 4" key="2">
    <citation type="submission" date="2021-06" db="EMBL/GenBank/DDBJ databases">
        <title>Whole genome sequence of Paenibacillus sophorae DSM23020 for comparative genomics.</title>
        <authorList>
            <person name="Kim M.-J."/>
            <person name="Lee G."/>
            <person name="Shin J.-H."/>
        </authorList>
    </citation>
    <scope>NUCLEOTIDE SEQUENCE [LARGE SCALE GENOMIC DNA]</scope>
    <source>
        <strain evidence="1 4">DSM 23020</strain>
    </source>
</reference>
<dbReference type="STRING" id="1333845.SAMN04487895_117101"/>
<name>A0A1H8UIA3_9BACL</name>
<reference evidence="2 3" key="1">
    <citation type="submission" date="2016-10" db="EMBL/GenBank/DDBJ databases">
        <authorList>
            <person name="de Groot N.N."/>
        </authorList>
    </citation>
    <scope>NUCLEOTIDE SEQUENCE [LARGE SCALE GENOMIC DNA]</scope>
    <source>
        <strain evidence="2 3">CGMCC 1.10238</strain>
    </source>
</reference>
<dbReference type="Proteomes" id="UP000683429">
    <property type="component" value="Chromosome"/>
</dbReference>
<evidence type="ECO:0000313" key="3">
    <source>
        <dbReference type="Proteomes" id="UP000198809"/>
    </source>
</evidence>
<keyword evidence="4" id="KW-1185">Reference proteome</keyword>
<dbReference type="Proteomes" id="UP000198809">
    <property type="component" value="Unassembled WGS sequence"/>
</dbReference>
<evidence type="ECO:0000313" key="1">
    <source>
        <dbReference type="EMBL" id="QWU13134.1"/>
    </source>
</evidence>
<proteinExistence type="predicted"/>
<sequence length="79" mass="9344">MSDPYELECVQNKVVQLEDLILSQLEEIISLRLENKSLRGQLEDRRSITSKEDRLLRMTKAILQEYEHDKLNVDRLTSL</sequence>
<dbReference type="EMBL" id="CP076607">
    <property type="protein sequence ID" value="QWU13134.1"/>
    <property type="molecule type" value="Genomic_DNA"/>
</dbReference>
<dbReference type="AlphaFoldDB" id="A0A1H8UIA3"/>
<organism evidence="2 3">
    <name type="scientific">Paenibacillus sophorae</name>
    <dbReference type="NCBI Taxonomy" id="1333845"/>
    <lineage>
        <taxon>Bacteria</taxon>
        <taxon>Bacillati</taxon>
        <taxon>Bacillota</taxon>
        <taxon>Bacilli</taxon>
        <taxon>Bacillales</taxon>
        <taxon>Paenibacillaceae</taxon>
        <taxon>Paenibacillus</taxon>
    </lineage>
</organism>
<accession>A0A1H8UIA3</accession>
<gene>
    <name evidence="1" type="ORF">KP014_13925</name>
    <name evidence="2" type="ORF">SAMN04487895_117101</name>
</gene>
<evidence type="ECO:0000313" key="4">
    <source>
        <dbReference type="Proteomes" id="UP000683429"/>
    </source>
</evidence>
<dbReference type="EMBL" id="FODH01000017">
    <property type="protein sequence ID" value="SEP02338.1"/>
    <property type="molecule type" value="Genomic_DNA"/>
</dbReference>